<evidence type="ECO:0000256" key="3">
    <source>
        <dbReference type="ARBA" id="ARBA00022478"/>
    </source>
</evidence>
<dbReference type="InterPro" id="IPR005576">
    <property type="entry name" value="Rpb7-like_N"/>
</dbReference>
<dbReference type="Proteomes" id="UP001360560">
    <property type="component" value="Unassembled WGS sequence"/>
</dbReference>
<evidence type="ECO:0000256" key="4">
    <source>
        <dbReference type="ARBA" id="ARBA00023163"/>
    </source>
</evidence>
<evidence type="ECO:0000256" key="5">
    <source>
        <dbReference type="ARBA" id="ARBA00023242"/>
    </source>
</evidence>
<name>A0AAV5QGP4_9ASCO</name>
<evidence type="ECO:0000313" key="10">
    <source>
        <dbReference type="EMBL" id="GMM33767.1"/>
    </source>
</evidence>
<dbReference type="InterPro" id="IPR013238">
    <property type="entry name" value="RNA_pol_III_Rbc25"/>
</dbReference>
<keyword evidence="4 6" id="KW-0804">Transcription</keyword>
<keyword evidence="3 6" id="KW-0240">DNA-directed RNA polymerase</keyword>
<dbReference type="GO" id="GO:0003899">
    <property type="term" value="F:DNA-directed RNA polymerase activity"/>
    <property type="evidence" value="ECO:0007669"/>
    <property type="project" value="InterPro"/>
</dbReference>
<evidence type="ECO:0000313" key="11">
    <source>
        <dbReference type="Proteomes" id="UP001360560"/>
    </source>
</evidence>
<protein>
    <recommendedName>
        <fullName evidence="6">DNA-directed RNA polymerase subunit</fullName>
    </recommendedName>
</protein>
<evidence type="ECO:0000259" key="8">
    <source>
        <dbReference type="Pfam" id="PF03876"/>
    </source>
</evidence>
<dbReference type="GO" id="GO:0003677">
    <property type="term" value="F:DNA binding"/>
    <property type="evidence" value="ECO:0007669"/>
    <property type="project" value="InterPro"/>
</dbReference>
<dbReference type="PANTHER" id="PTHR12709:SF1">
    <property type="entry name" value="DNA-DIRECTED RNA POLYMERASE III SUBUNIT RPC8"/>
    <property type="match status" value="1"/>
</dbReference>
<reference evidence="10 11" key="1">
    <citation type="journal article" date="2023" name="Elife">
        <title>Identification of key yeast species and microbe-microbe interactions impacting larval growth of Drosophila in the wild.</title>
        <authorList>
            <person name="Mure A."/>
            <person name="Sugiura Y."/>
            <person name="Maeda R."/>
            <person name="Honda K."/>
            <person name="Sakurai N."/>
            <person name="Takahashi Y."/>
            <person name="Watada M."/>
            <person name="Katoh T."/>
            <person name="Gotoh A."/>
            <person name="Gotoh Y."/>
            <person name="Taniguchi I."/>
            <person name="Nakamura K."/>
            <person name="Hayashi T."/>
            <person name="Katayama T."/>
            <person name="Uemura T."/>
            <person name="Hattori Y."/>
        </authorList>
    </citation>
    <scope>NUCLEOTIDE SEQUENCE [LARGE SCALE GENOMIC DNA]</scope>
    <source>
        <strain evidence="10 11">SC-9</strain>
    </source>
</reference>
<dbReference type="Pfam" id="PF03876">
    <property type="entry name" value="SHS2_Rpb7-N"/>
    <property type="match status" value="1"/>
</dbReference>
<comment type="caution">
    <text evidence="10">The sequence shown here is derived from an EMBL/GenBank/DDBJ whole genome shotgun (WGS) entry which is preliminary data.</text>
</comment>
<dbReference type="CDD" id="cd04330">
    <property type="entry name" value="RNAP_III_Rpc25_N"/>
    <property type="match status" value="1"/>
</dbReference>
<gene>
    <name evidence="10" type="ORF">DASC09_010920</name>
</gene>
<dbReference type="RefSeq" id="XP_064850767.1">
    <property type="nucleotide sequence ID" value="XM_064994695.1"/>
</dbReference>
<evidence type="ECO:0000256" key="7">
    <source>
        <dbReference type="SAM" id="MobiDB-lite"/>
    </source>
</evidence>
<dbReference type="EMBL" id="BTFZ01000002">
    <property type="protein sequence ID" value="GMM33767.1"/>
    <property type="molecule type" value="Genomic_DNA"/>
</dbReference>
<feature type="compositionally biased region" description="Acidic residues" evidence="7">
    <location>
        <begin position="167"/>
        <end position="177"/>
    </location>
</feature>
<keyword evidence="11" id="KW-1185">Reference proteome</keyword>
<dbReference type="InterPro" id="IPR036898">
    <property type="entry name" value="RNA_pol_Rpb7-like_N_sf"/>
</dbReference>
<dbReference type="GO" id="GO:0005666">
    <property type="term" value="C:RNA polymerase III complex"/>
    <property type="evidence" value="ECO:0007669"/>
    <property type="project" value="TreeGrafter"/>
</dbReference>
<proteinExistence type="inferred from homology"/>
<feature type="compositionally biased region" description="Basic and acidic residues" evidence="7">
    <location>
        <begin position="185"/>
        <end position="201"/>
    </location>
</feature>
<comment type="subcellular location">
    <subcellularLocation>
        <location evidence="1 6">Nucleus</location>
    </subcellularLocation>
</comment>
<dbReference type="FunFam" id="2.40.50.140:FF:000221">
    <property type="entry name" value="DNA-directed RNA polymerase III subunit"/>
    <property type="match status" value="1"/>
</dbReference>
<organism evidence="10 11">
    <name type="scientific">Saccharomycopsis crataegensis</name>
    <dbReference type="NCBI Taxonomy" id="43959"/>
    <lineage>
        <taxon>Eukaryota</taxon>
        <taxon>Fungi</taxon>
        <taxon>Dikarya</taxon>
        <taxon>Ascomycota</taxon>
        <taxon>Saccharomycotina</taxon>
        <taxon>Saccharomycetes</taxon>
        <taxon>Saccharomycopsidaceae</taxon>
        <taxon>Saccharomycopsis</taxon>
    </lineage>
</organism>
<dbReference type="InterPro" id="IPR004519">
    <property type="entry name" value="RNAP_E/RPC8"/>
</dbReference>
<evidence type="ECO:0000256" key="1">
    <source>
        <dbReference type="ARBA" id="ARBA00004123"/>
    </source>
</evidence>
<accession>A0AAV5QGP4</accession>
<dbReference type="InterPro" id="IPR045113">
    <property type="entry name" value="Rpb7-like"/>
</dbReference>
<dbReference type="Gene3D" id="3.30.1490.120">
    <property type="entry name" value="RNA polymerase Rpb7-like, N-terminal domain"/>
    <property type="match status" value="1"/>
</dbReference>
<dbReference type="Gene3D" id="2.40.50.140">
    <property type="entry name" value="Nucleic acid-binding proteins"/>
    <property type="match status" value="1"/>
</dbReference>
<dbReference type="AlphaFoldDB" id="A0AAV5QGP4"/>
<keyword evidence="5 6" id="KW-0539">Nucleus</keyword>
<feature type="domain" description="RNA polymerase III subunit Rpc25" evidence="9">
    <location>
        <begin position="83"/>
        <end position="223"/>
    </location>
</feature>
<feature type="domain" description="RNA polymerase Rpb7-like N-terminal" evidence="8">
    <location>
        <begin position="8"/>
        <end position="64"/>
    </location>
</feature>
<feature type="region of interest" description="Disordered" evidence="7">
    <location>
        <begin position="161"/>
        <end position="206"/>
    </location>
</feature>
<evidence type="ECO:0000259" key="9">
    <source>
        <dbReference type="Pfam" id="PF08292"/>
    </source>
</evidence>
<evidence type="ECO:0000256" key="2">
    <source>
        <dbReference type="ARBA" id="ARBA00009307"/>
    </source>
</evidence>
<dbReference type="GeneID" id="90071746"/>
<dbReference type="InterPro" id="IPR012340">
    <property type="entry name" value="NA-bd_OB-fold"/>
</dbReference>
<dbReference type="SUPFAM" id="SSF88798">
    <property type="entry name" value="N-terminal, heterodimerisation domain of RBP7 (RpoE)"/>
    <property type="match status" value="1"/>
</dbReference>
<dbReference type="Pfam" id="PF08292">
    <property type="entry name" value="RNA_pol_Rbc25"/>
    <property type="match status" value="1"/>
</dbReference>
<dbReference type="SUPFAM" id="SSF50249">
    <property type="entry name" value="Nucleic acid-binding proteins"/>
    <property type="match status" value="1"/>
</dbReference>
<sequence>MFILSKISDLVQVKPEFFDINLKKAIIRELNSKYANKVIPNLGVGIAVWDVLDVQDGLLRPSDGAVYYKVIVRLIVFKPFVGEVLIGWIDSSSEQGIKIKLDFFDEIFIPKDMLFEGCYWNESENLWVWRTDPEDPESDVYFDVNEKIQFRIEEEIFTNIKPTGPALDDEEEEEEEQQQVAAASKGDKTSEVEVKPPKKDLTPPPYALIASCQTEGMGAISWWG</sequence>
<dbReference type="NCBIfam" id="TIGR00448">
    <property type="entry name" value="rpoE"/>
    <property type="match status" value="1"/>
</dbReference>
<comment type="similarity">
    <text evidence="2">Belongs to the eukaryotic RPB7/RPC8 RNA polymerase subunit family.</text>
</comment>
<dbReference type="GO" id="GO:0006384">
    <property type="term" value="P:transcription initiation at RNA polymerase III promoter"/>
    <property type="evidence" value="ECO:0007669"/>
    <property type="project" value="TreeGrafter"/>
</dbReference>
<dbReference type="PANTHER" id="PTHR12709">
    <property type="entry name" value="DNA-DIRECTED RNA POLYMERASE II, III"/>
    <property type="match status" value="1"/>
</dbReference>
<evidence type="ECO:0000256" key="6">
    <source>
        <dbReference type="RuleBase" id="RU369086"/>
    </source>
</evidence>
<comment type="function">
    <text evidence="6">DNA-dependent RNA polymerase which catalyzes the transcription of DNA into RNA using the four ribonucleoside triphosphates as substrates.</text>
</comment>